<name>F0QW54_VULM7</name>
<reference evidence="1 2" key="1">
    <citation type="journal article" date="2011" name="J. Bacteriol.">
        <title>Complete genome sequence of 'Vulcanisaeta moutnovskia' strain 768-28, a novel member of the hyperthermophilic crenarchaeal genus vulcanisaeta.</title>
        <authorList>
            <person name="Gumerov V.M."/>
            <person name="Mardanov A.V."/>
            <person name="Beletsky A.V."/>
            <person name="Prokofeva M.I."/>
            <person name="Bonch-Osmolovskaya E.A."/>
            <person name="Ravin N.V."/>
            <person name="Skryabin K.G."/>
        </authorList>
    </citation>
    <scope>NUCLEOTIDE SEQUENCE [LARGE SCALE GENOMIC DNA]</scope>
    <source>
        <strain evidence="1 2">768-28</strain>
    </source>
</reference>
<dbReference type="GeneID" id="10289600"/>
<dbReference type="Proteomes" id="UP000007485">
    <property type="component" value="Chromosome"/>
</dbReference>
<dbReference type="KEGG" id="vmo:VMUT_1948"/>
<organism evidence="1 2">
    <name type="scientific">Vulcanisaeta moutnovskia (strain 768-28)</name>
    <dbReference type="NCBI Taxonomy" id="985053"/>
    <lineage>
        <taxon>Archaea</taxon>
        <taxon>Thermoproteota</taxon>
        <taxon>Thermoprotei</taxon>
        <taxon>Thermoproteales</taxon>
        <taxon>Thermoproteaceae</taxon>
        <taxon>Vulcanisaeta</taxon>
    </lineage>
</organism>
<dbReference type="EMBL" id="CP002529">
    <property type="protein sequence ID" value="ADY02149.1"/>
    <property type="molecule type" value="Genomic_DNA"/>
</dbReference>
<sequence>MVRVLINGLNTACSGPDNADFINYWCTVLSGFRGFDLVFEDPITDIAWIVLRPSLGIDVITWIIEDSGLEEYFDTTIITPGCNTQGAVILVPREPLRLMEFYRQEVVGLGSIRCAAPSKESFNAWLRIVDGLVRSVGIEKLTKYAIDALSRGSKDVSNQSRLRNLGVNRRRGRALART</sequence>
<dbReference type="HOGENOM" id="CLU_1575041_0_0_2"/>
<dbReference type="AlphaFoldDB" id="F0QW54"/>
<accession>F0QW54</accession>
<keyword evidence="2" id="KW-1185">Reference proteome</keyword>
<protein>
    <submittedName>
        <fullName evidence="1">Uncharacterized protein</fullName>
    </submittedName>
</protein>
<gene>
    <name evidence="1" type="ordered locus">VMUT_1948</name>
</gene>
<dbReference type="eggNOG" id="arCOG13796">
    <property type="taxonomic scope" value="Archaea"/>
</dbReference>
<evidence type="ECO:0000313" key="2">
    <source>
        <dbReference type="Proteomes" id="UP000007485"/>
    </source>
</evidence>
<proteinExistence type="predicted"/>
<dbReference type="RefSeq" id="WP_013605311.1">
    <property type="nucleotide sequence ID" value="NC_015151.1"/>
</dbReference>
<evidence type="ECO:0000313" key="1">
    <source>
        <dbReference type="EMBL" id="ADY02149.1"/>
    </source>
</evidence>
<dbReference type="OrthoDB" id="377200at2157"/>